<reference evidence="2" key="1">
    <citation type="submission" date="2016-10" db="EMBL/GenBank/DDBJ databases">
        <authorList>
            <person name="Varghese N."/>
            <person name="Submissions S."/>
        </authorList>
    </citation>
    <scope>NUCLEOTIDE SEQUENCE [LARGE SCALE GENOMIC DNA]</scope>
    <source>
        <strain evidence="2">DSM 13234</strain>
    </source>
</reference>
<name>A0A1H6IL21_MAGFU</name>
<evidence type="ECO:0000313" key="1">
    <source>
        <dbReference type="EMBL" id="SEH49662.1"/>
    </source>
</evidence>
<gene>
    <name evidence="1" type="ORF">SAMN04244559_02635</name>
</gene>
<keyword evidence="2" id="KW-1185">Reference proteome</keyword>
<dbReference type="Proteomes" id="UP000182983">
    <property type="component" value="Unassembled WGS sequence"/>
</dbReference>
<dbReference type="EMBL" id="FNWO01000011">
    <property type="protein sequence ID" value="SEH49662.1"/>
    <property type="molecule type" value="Genomic_DNA"/>
</dbReference>
<dbReference type="RefSeq" id="WP_074769315.1">
    <property type="nucleotide sequence ID" value="NZ_FNWO01000011.1"/>
</dbReference>
<protein>
    <submittedName>
        <fullName evidence="1">Uncharacterized protein</fullName>
    </submittedName>
</protein>
<proteinExistence type="predicted"/>
<accession>A0A1H6IL21</accession>
<dbReference type="AlphaFoldDB" id="A0A1H6IL21"/>
<evidence type="ECO:0000313" key="2">
    <source>
        <dbReference type="Proteomes" id="UP000182983"/>
    </source>
</evidence>
<dbReference type="OrthoDB" id="8447058at2"/>
<sequence length="116" mass="12611">MDVNPVPAANAFLQYFFPFVAPSGNAQNGWFDGWFSPTITLNAAGDPATELTLVNGVMSYGRQIGIVMDALAVVQKHIDRSTLTDREKEALERLDAAKTAIDAVKALRKRKSGRTS</sequence>
<organism evidence="1 2">
    <name type="scientific">Magnetospirillum fulvum</name>
    <name type="common">Rhodospirillum fulvum</name>
    <dbReference type="NCBI Taxonomy" id="1082"/>
    <lineage>
        <taxon>Bacteria</taxon>
        <taxon>Pseudomonadati</taxon>
        <taxon>Pseudomonadota</taxon>
        <taxon>Alphaproteobacteria</taxon>
        <taxon>Rhodospirillales</taxon>
        <taxon>Rhodospirillaceae</taxon>
        <taxon>Magnetospirillum</taxon>
    </lineage>
</organism>